<accession>A0A1X7KRY5</accession>
<evidence type="ECO:0000256" key="1">
    <source>
        <dbReference type="SAM" id="MobiDB-lite"/>
    </source>
</evidence>
<dbReference type="OrthoDB" id="164329at2"/>
<evidence type="ECO:0000313" key="2">
    <source>
        <dbReference type="EMBL" id="SMG43616.1"/>
    </source>
</evidence>
<proteinExistence type="predicted"/>
<dbReference type="STRING" id="1852522.SAMN06295960_2579"/>
<reference evidence="2 3" key="1">
    <citation type="submission" date="2017-04" db="EMBL/GenBank/DDBJ databases">
        <authorList>
            <person name="Afonso C.L."/>
            <person name="Miller P.J."/>
            <person name="Scott M.A."/>
            <person name="Spackman E."/>
            <person name="Goraichik I."/>
            <person name="Dimitrov K.M."/>
            <person name="Suarez D.L."/>
            <person name="Swayne D.E."/>
        </authorList>
    </citation>
    <scope>NUCLEOTIDE SEQUENCE [LARGE SCALE GENOMIC DNA]</scope>
    <source>
        <strain evidence="2 3">11</strain>
    </source>
</reference>
<dbReference type="Pfam" id="PF11756">
    <property type="entry name" value="YgbA_NO"/>
    <property type="match status" value="1"/>
</dbReference>
<dbReference type="NCBIfam" id="NF007714">
    <property type="entry name" value="PRK10410.1-2"/>
    <property type="match status" value="1"/>
</dbReference>
<dbReference type="EMBL" id="FXAZ01000003">
    <property type="protein sequence ID" value="SMG43616.1"/>
    <property type="molecule type" value="Genomic_DNA"/>
</dbReference>
<dbReference type="Proteomes" id="UP000193834">
    <property type="component" value="Unassembled WGS sequence"/>
</dbReference>
<gene>
    <name evidence="2" type="ORF">SAMN06295960_2579</name>
</gene>
<feature type="region of interest" description="Disordered" evidence="1">
    <location>
        <begin position="98"/>
        <end position="117"/>
    </location>
</feature>
<dbReference type="InterPro" id="IPR020483">
    <property type="entry name" value="Uncharacterised_YgbA"/>
</dbReference>
<protein>
    <submittedName>
        <fullName evidence="2">Nitrous oxide-stimulated promoter</fullName>
    </submittedName>
</protein>
<evidence type="ECO:0000313" key="3">
    <source>
        <dbReference type="Proteomes" id="UP000193834"/>
    </source>
</evidence>
<name>A0A1X7KRY5_9BACL</name>
<dbReference type="AlphaFoldDB" id="A0A1X7KRY5"/>
<feature type="compositionally biased region" description="Basic residues" evidence="1">
    <location>
        <begin position="103"/>
        <end position="117"/>
    </location>
</feature>
<organism evidence="2 3">
    <name type="scientific">Paenibacillus aquistagni</name>
    <dbReference type="NCBI Taxonomy" id="1852522"/>
    <lineage>
        <taxon>Bacteria</taxon>
        <taxon>Bacillati</taxon>
        <taxon>Bacillota</taxon>
        <taxon>Bacilli</taxon>
        <taxon>Bacillales</taxon>
        <taxon>Paenibacillaceae</taxon>
        <taxon>Paenibacillus</taxon>
    </lineage>
</organism>
<dbReference type="RefSeq" id="WP_085494762.1">
    <property type="nucleotide sequence ID" value="NZ_FXAZ01000003.1"/>
</dbReference>
<keyword evidence="3" id="KW-1185">Reference proteome</keyword>
<sequence>MNAGPRIEREKTTVERMIHMYCAAHHSSPLCNTCEELLQYAHKRLGLCVFGERKSTCGKCPIHCYKPHYKQQIKQVMRYAGPRMIVKHPVLAVHHLLDGLKPAPKHPKHSKPSRTQD</sequence>